<dbReference type="InterPro" id="IPR057481">
    <property type="entry name" value="Decapeptide"/>
</dbReference>
<feature type="compositionally biased region" description="Low complexity" evidence="1">
    <location>
        <begin position="157"/>
        <end position="166"/>
    </location>
</feature>
<keyword evidence="3" id="KW-1185">Reference proteome</keyword>
<dbReference type="Pfam" id="PF25296">
    <property type="entry name" value="Decapeptide"/>
    <property type="match status" value="1"/>
</dbReference>
<reference evidence="2 3" key="1">
    <citation type="submission" date="2016-02" db="EMBL/GenBank/DDBJ databases">
        <title>Genome analysis of coral dinoflagellate symbionts highlights evolutionary adaptations to a symbiotic lifestyle.</title>
        <authorList>
            <person name="Aranda M."/>
            <person name="Li Y."/>
            <person name="Liew Y.J."/>
            <person name="Baumgarten S."/>
            <person name="Simakov O."/>
            <person name="Wilson M."/>
            <person name="Piel J."/>
            <person name="Ashoor H."/>
            <person name="Bougouffa S."/>
            <person name="Bajic V.B."/>
            <person name="Ryu T."/>
            <person name="Ravasi T."/>
            <person name="Bayer T."/>
            <person name="Micklem G."/>
            <person name="Kim H."/>
            <person name="Bhak J."/>
            <person name="Lajeunesse T.C."/>
            <person name="Voolstra C.R."/>
        </authorList>
    </citation>
    <scope>NUCLEOTIDE SEQUENCE [LARGE SCALE GENOMIC DNA]</scope>
    <source>
        <strain evidence="2 3">CCMP2467</strain>
    </source>
</reference>
<sequence>ATEAKNESEPLDVIKKTRAAMSKELEALASEAGVEASNKTRSDLELRALIEKKVQPLGQASPIRKKLEDLESRLVRTELALIAGDATKEATDFDLVSAAAAKAAELAKANAKIKALEMTQMLKQKLGTFGCWALARERVRGGPAAWPKERAMKRPRSASPSSAGGSCRSKCSRCDDKQVLLPLVRAEIDRGVAHRSRILRWLSETAEKVLRKIQEWFETLRCPTAEEEDAFFDLRPKAWRARSASAAEKPAAYEGFPGSPMEWQQVITESTKLHQKLWSAYQRDSKRLGERRAREIVELEVAKQYEKLHELASALLLCIAPGDLGQHQDEVGGSSYGFVEFQGRQVGNDKSDDLGDRLARQRSWDLRSAAKDALCAILSCLCCRTEKVEVLLVASKRGHWLDCRHLHSINLRCPCVARHACIRILVVSAMAESPPKSVRINIGGEKVIQVHTELFRVAGDNKLSALFSGRWEPHLDPSGYFFVDYSPEVFMPFVEWLRELRDTPPGQTPPCIEVDGRHRRAIIRMMAALTIEVRYLRRAGFSVEELLSLGFEVGCCFAGGCTAKELLQAGASIQSLRKAGVPASDLKDAVAIKELRLAGYTATDCLQAGETVEDLLGMKLFTLAELRGAGVTVKQLIDAGCDLPTLKKQGFGVVDVLQAGATVEVLLATKSYTLAELHEAGMTVKQLIDAGCDLPTLKQAGFTVGDVLQAGTTVEVLLATKSYTLAELREAGVTVRQLIDAGCDLPTLKRGGVGIGDVLQAGATVEVLLATNTCTLAELHGAGVEPGTKRIFFDAGGTKVGDRLLWFAIAYDKRALPLDEIYVWEVKNISDAQCRQNVPQQLYDRFHPVLTRYNAVGISEAVGDRNNPVTLVCQKCRPQCFCVFKLDVDTPGWKMQLPDSLSMILAI</sequence>
<evidence type="ECO:0000313" key="3">
    <source>
        <dbReference type="Proteomes" id="UP000186817"/>
    </source>
</evidence>
<evidence type="ECO:0008006" key="4">
    <source>
        <dbReference type="Google" id="ProtNLM"/>
    </source>
</evidence>
<gene>
    <name evidence="2" type="ORF">AK812_SmicGene31709</name>
</gene>
<organism evidence="2 3">
    <name type="scientific">Symbiodinium microadriaticum</name>
    <name type="common">Dinoflagellate</name>
    <name type="synonym">Zooxanthella microadriatica</name>
    <dbReference type="NCBI Taxonomy" id="2951"/>
    <lineage>
        <taxon>Eukaryota</taxon>
        <taxon>Sar</taxon>
        <taxon>Alveolata</taxon>
        <taxon>Dinophyceae</taxon>
        <taxon>Suessiales</taxon>
        <taxon>Symbiodiniaceae</taxon>
        <taxon>Symbiodinium</taxon>
    </lineage>
</organism>
<dbReference type="Gene3D" id="3.30.710.10">
    <property type="entry name" value="Potassium Channel Kv1.1, Chain A"/>
    <property type="match status" value="1"/>
</dbReference>
<dbReference type="AlphaFoldDB" id="A0A1Q9CW36"/>
<protein>
    <recommendedName>
        <fullName evidence="4">Potassium channel tetramerisation-type BTB domain-containing protein</fullName>
    </recommendedName>
</protein>
<feature type="region of interest" description="Disordered" evidence="1">
    <location>
        <begin position="144"/>
        <end position="170"/>
    </location>
</feature>
<name>A0A1Q9CW36_SYMMI</name>
<evidence type="ECO:0000313" key="2">
    <source>
        <dbReference type="EMBL" id="OLP87105.1"/>
    </source>
</evidence>
<dbReference type="OrthoDB" id="430270at2759"/>
<accession>A0A1Q9CW36</accession>
<comment type="caution">
    <text evidence="2">The sequence shown here is derived from an EMBL/GenBank/DDBJ whole genome shotgun (WGS) entry which is preliminary data.</text>
</comment>
<dbReference type="InterPro" id="IPR011333">
    <property type="entry name" value="SKP1/BTB/POZ_sf"/>
</dbReference>
<dbReference type="EMBL" id="LSRX01000880">
    <property type="protein sequence ID" value="OLP87105.1"/>
    <property type="molecule type" value="Genomic_DNA"/>
</dbReference>
<dbReference type="Proteomes" id="UP000186817">
    <property type="component" value="Unassembled WGS sequence"/>
</dbReference>
<feature type="non-terminal residue" evidence="2">
    <location>
        <position position="1"/>
    </location>
</feature>
<evidence type="ECO:0000256" key="1">
    <source>
        <dbReference type="SAM" id="MobiDB-lite"/>
    </source>
</evidence>
<proteinExistence type="predicted"/>